<evidence type="ECO:0000256" key="2">
    <source>
        <dbReference type="SAM" id="MobiDB-lite"/>
    </source>
</evidence>
<gene>
    <name evidence="3" type="ORF">TT172_LOCUS9529</name>
</gene>
<dbReference type="AlphaFoldDB" id="A0A3S4DAE2"/>
<feature type="region of interest" description="Disordered" evidence="2">
    <location>
        <begin position="74"/>
        <end position="98"/>
    </location>
</feature>
<protein>
    <submittedName>
        <fullName evidence="3">D99df3d7-f7b6-47e4-8ef1-b3f63379b7f1</fullName>
    </submittedName>
</protein>
<accession>A0A3S4DAE2</accession>
<name>A0A3S4DAE2_9PEZI</name>
<proteinExistence type="predicted"/>
<organism evidence="3 4">
    <name type="scientific">Thermothielavioides terrestris</name>
    <dbReference type="NCBI Taxonomy" id="2587410"/>
    <lineage>
        <taxon>Eukaryota</taxon>
        <taxon>Fungi</taxon>
        <taxon>Dikarya</taxon>
        <taxon>Ascomycota</taxon>
        <taxon>Pezizomycotina</taxon>
        <taxon>Sordariomycetes</taxon>
        <taxon>Sordariomycetidae</taxon>
        <taxon>Sordariales</taxon>
        <taxon>Chaetomiaceae</taxon>
        <taxon>Thermothielavioides</taxon>
    </lineage>
</organism>
<feature type="coiled-coil region" evidence="1">
    <location>
        <begin position="293"/>
        <end position="320"/>
    </location>
</feature>
<reference evidence="3 4" key="1">
    <citation type="submission" date="2018-04" db="EMBL/GenBank/DDBJ databases">
        <authorList>
            <person name="Huttner S."/>
            <person name="Dainat J."/>
        </authorList>
    </citation>
    <scope>NUCLEOTIDE SEQUENCE [LARGE SCALE GENOMIC DNA]</scope>
</reference>
<evidence type="ECO:0000313" key="3">
    <source>
        <dbReference type="EMBL" id="SPQ27109.1"/>
    </source>
</evidence>
<dbReference type="Proteomes" id="UP000289323">
    <property type="component" value="Unassembled WGS sequence"/>
</dbReference>
<evidence type="ECO:0000313" key="4">
    <source>
        <dbReference type="Proteomes" id="UP000289323"/>
    </source>
</evidence>
<sequence length="320" mass="33924">MLPPVEDAVLANNPEFASLYAKLTTSALNADGSSKDDPAAKERGAVTEELNRYRLKAAKQSLLLDAIANANPQSLQAKPAPAPTLTKRPRAPQQPTSTIAELPAPLLDLLLLLPPLLTASSELSPESTALLLSNPPLSDFPDHLPSSPPLSDRKADLTRARLAAAASLSSLLASQTAVLAQLLRALEAKHGAVARSLELRAAEAALAAQRQQAEAEAALWLARRDAYPPAAQRALANYARHLCDAKARLNEAIHALRAELEAYGVDSVAAAAATAGEGGRRGEAGGAGKEKVMREMARVYRDMSRQLEEVRSDLERLGRA</sequence>
<evidence type="ECO:0000256" key="1">
    <source>
        <dbReference type="SAM" id="Coils"/>
    </source>
</evidence>
<keyword evidence="1" id="KW-0175">Coiled coil</keyword>
<dbReference type="EMBL" id="OUUZ01000019">
    <property type="protein sequence ID" value="SPQ27109.1"/>
    <property type="molecule type" value="Genomic_DNA"/>
</dbReference>